<feature type="region of interest" description="Disordered" evidence="4">
    <location>
        <begin position="1"/>
        <end position="25"/>
    </location>
</feature>
<dbReference type="Pfam" id="PF00011">
    <property type="entry name" value="HSP20"/>
    <property type="match status" value="1"/>
</dbReference>
<dbReference type="CDD" id="cd06464">
    <property type="entry name" value="ACD_sHsps-like"/>
    <property type="match status" value="1"/>
</dbReference>
<dbReference type="Gene3D" id="2.60.40.790">
    <property type="match status" value="1"/>
</dbReference>
<evidence type="ECO:0000256" key="2">
    <source>
        <dbReference type="PROSITE-ProRule" id="PRU00285"/>
    </source>
</evidence>
<dbReference type="STRING" id="42251.A0A2T6ZXC3"/>
<dbReference type="SUPFAM" id="SSF49764">
    <property type="entry name" value="HSP20-like chaperones"/>
    <property type="match status" value="1"/>
</dbReference>
<comment type="similarity">
    <text evidence="2 3">Belongs to the small heat shock protein (HSP20) family.</text>
</comment>
<dbReference type="InterPro" id="IPR008978">
    <property type="entry name" value="HSP20-like_chaperone"/>
</dbReference>
<comment type="caution">
    <text evidence="6">The sequence shown here is derived from an EMBL/GenBank/DDBJ whole genome shotgun (WGS) entry which is preliminary data.</text>
</comment>
<dbReference type="OrthoDB" id="1431247at2759"/>
<dbReference type="Proteomes" id="UP000244722">
    <property type="component" value="Unassembled WGS sequence"/>
</dbReference>
<proteinExistence type="inferred from homology"/>
<dbReference type="PROSITE" id="PS01031">
    <property type="entry name" value="SHSP"/>
    <property type="match status" value="1"/>
</dbReference>
<keyword evidence="1" id="KW-0346">Stress response</keyword>
<reference evidence="6 7" key="1">
    <citation type="submission" date="2017-04" db="EMBL/GenBank/DDBJ databases">
        <title>Draft genome sequence of Tuber borchii Vittad., a whitish edible truffle.</title>
        <authorList>
            <consortium name="DOE Joint Genome Institute"/>
            <person name="Murat C."/>
            <person name="Kuo A."/>
            <person name="Barry K.W."/>
            <person name="Clum A."/>
            <person name="Dockter R.B."/>
            <person name="Fauchery L."/>
            <person name="Iotti M."/>
            <person name="Kohler A."/>
            <person name="Labutti K."/>
            <person name="Lindquist E.A."/>
            <person name="Lipzen A."/>
            <person name="Ohm R.A."/>
            <person name="Wang M."/>
            <person name="Grigoriev I.V."/>
            <person name="Zambonelli A."/>
            <person name="Martin F.M."/>
        </authorList>
    </citation>
    <scope>NUCLEOTIDE SEQUENCE [LARGE SCALE GENOMIC DNA]</scope>
    <source>
        <strain evidence="6 7">Tbo3840</strain>
    </source>
</reference>
<evidence type="ECO:0000259" key="5">
    <source>
        <dbReference type="PROSITE" id="PS01031"/>
    </source>
</evidence>
<evidence type="ECO:0000256" key="4">
    <source>
        <dbReference type="SAM" id="MobiDB-lite"/>
    </source>
</evidence>
<dbReference type="PANTHER" id="PTHR11527">
    <property type="entry name" value="HEAT-SHOCK PROTEIN 20 FAMILY MEMBER"/>
    <property type="match status" value="1"/>
</dbReference>
<gene>
    <name evidence="6" type="ORF">B9Z19DRAFT_1080062</name>
</gene>
<protein>
    <submittedName>
        <fullName evidence="6">HSP20-like chaperone</fullName>
    </submittedName>
</protein>
<evidence type="ECO:0000256" key="1">
    <source>
        <dbReference type="ARBA" id="ARBA00023016"/>
    </source>
</evidence>
<feature type="domain" description="SHSP" evidence="5">
    <location>
        <begin position="23"/>
        <end position="145"/>
    </location>
</feature>
<evidence type="ECO:0000313" key="6">
    <source>
        <dbReference type="EMBL" id="PUU80116.1"/>
    </source>
</evidence>
<evidence type="ECO:0000256" key="3">
    <source>
        <dbReference type="RuleBase" id="RU003616"/>
    </source>
</evidence>
<dbReference type="AlphaFoldDB" id="A0A2T6ZXC3"/>
<dbReference type="InterPro" id="IPR002068">
    <property type="entry name" value="A-crystallin/Hsp20_dom"/>
</dbReference>
<dbReference type="InterPro" id="IPR031107">
    <property type="entry name" value="Small_HSP"/>
</dbReference>
<organism evidence="6 7">
    <name type="scientific">Tuber borchii</name>
    <name type="common">White truffle</name>
    <dbReference type="NCBI Taxonomy" id="42251"/>
    <lineage>
        <taxon>Eukaryota</taxon>
        <taxon>Fungi</taxon>
        <taxon>Dikarya</taxon>
        <taxon>Ascomycota</taxon>
        <taxon>Pezizomycotina</taxon>
        <taxon>Pezizomycetes</taxon>
        <taxon>Pezizales</taxon>
        <taxon>Tuberaceae</taxon>
        <taxon>Tuber</taxon>
    </lineage>
</organism>
<keyword evidence="7" id="KW-1185">Reference proteome</keyword>
<sequence>MAAPPPTFNTTPTNPQSHHSQPQTQKTFTPAFNFFETAHEYILEVELPGLHDKKRTVIEFTDAQTILIRGKIERGGRCKRLVGGLGVWVESLVWVEERNAGKFRREFTFPKSINIEAAKATLKYGVLRIVVPKILPLRPRRIQIQ</sequence>
<evidence type="ECO:0000313" key="7">
    <source>
        <dbReference type="Proteomes" id="UP000244722"/>
    </source>
</evidence>
<accession>A0A2T6ZXC3</accession>
<name>A0A2T6ZXC3_TUBBO</name>
<feature type="compositionally biased region" description="Polar residues" evidence="4">
    <location>
        <begin position="16"/>
        <end position="25"/>
    </location>
</feature>
<dbReference type="EMBL" id="NESQ01000072">
    <property type="protein sequence ID" value="PUU80116.1"/>
    <property type="molecule type" value="Genomic_DNA"/>
</dbReference>